<organism evidence="9 10">
    <name type="scientific">Granulicella aggregans</name>
    <dbReference type="NCBI Taxonomy" id="474949"/>
    <lineage>
        <taxon>Bacteria</taxon>
        <taxon>Pseudomonadati</taxon>
        <taxon>Acidobacteriota</taxon>
        <taxon>Terriglobia</taxon>
        <taxon>Terriglobales</taxon>
        <taxon>Acidobacteriaceae</taxon>
        <taxon>Granulicella</taxon>
    </lineage>
</organism>
<protein>
    <submittedName>
        <fullName evidence="9">Cytochrome c6</fullName>
    </submittedName>
</protein>
<accession>A0A7W7ZHP8</accession>
<evidence type="ECO:0000313" key="9">
    <source>
        <dbReference type="EMBL" id="MBB5059938.1"/>
    </source>
</evidence>
<keyword evidence="1" id="KW-0813">Transport</keyword>
<evidence type="ECO:0000313" key="10">
    <source>
        <dbReference type="Proteomes" id="UP000540989"/>
    </source>
</evidence>
<sequence length="105" mass="10960">MSNSFVRIVLAVGVSCIAFPTHAQSGADTYKAKCQMCHAADGSGSTPAGKAMKALPLNSPDLIKASDADLIAATTNGKGKMPAYKTKLTAAQIQETVTYIRTLQK</sequence>
<evidence type="ECO:0000256" key="4">
    <source>
        <dbReference type="ARBA" id="ARBA00022982"/>
    </source>
</evidence>
<dbReference type="InterPro" id="IPR009056">
    <property type="entry name" value="Cyt_c-like_dom"/>
</dbReference>
<dbReference type="InterPro" id="IPR051459">
    <property type="entry name" value="Cytochrome_c-type_DH"/>
</dbReference>
<dbReference type="GO" id="GO:0009055">
    <property type="term" value="F:electron transfer activity"/>
    <property type="evidence" value="ECO:0007669"/>
    <property type="project" value="InterPro"/>
</dbReference>
<evidence type="ECO:0000256" key="7">
    <source>
        <dbReference type="SAM" id="SignalP"/>
    </source>
</evidence>
<feature type="chain" id="PRO_5031281208" evidence="7">
    <location>
        <begin position="24"/>
        <end position="105"/>
    </location>
</feature>
<dbReference type="Pfam" id="PF13442">
    <property type="entry name" value="Cytochrome_CBB3"/>
    <property type="match status" value="1"/>
</dbReference>
<dbReference type="AlphaFoldDB" id="A0A7W7ZHP8"/>
<comment type="caution">
    <text evidence="9">The sequence shown here is derived from an EMBL/GenBank/DDBJ whole genome shotgun (WGS) entry which is preliminary data.</text>
</comment>
<dbReference type="EMBL" id="JACHIP010000008">
    <property type="protein sequence ID" value="MBB5059938.1"/>
    <property type="molecule type" value="Genomic_DNA"/>
</dbReference>
<keyword evidence="10" id="KW-1185">Reference proteome</keyword>
<gene>
    <name evidence="9" type="ORF">HDF16_004672</name>
</gene>
<dbReference type="Gene3D" id="1.10.760.10">
    <property type="entry name" value="Cytochrome c-like domain"/>
    <property type="match status" value="1"/>
</dbReference>
<dbReference type="RefSeq" id="WP_184221912.1">
    <property type="nucleotide sequence ID" value="NZ_JACHIP010000008.1"/>
</dbReference>
<dbReference type="InterPro" id="IPR036909">
    <property type="entry name" value="Cyt_c-like_dom_sf"/>
</dbReference>
<keyword evidence="2 6" id="KW-0349">Heme</keyword>
<dbReference type="PRINTS" id="PR00605">
    <property type="entry name" value="CYTCHROMECIC"/>
</dbReference>
<name>A0A7W7ZHP8_9BACT</name>
<feature type="domain" description="Cytochrome c" evidence="8">
    <location>
        <begin position="21"/>
        <end position="104"/>
    </location>
</feature>
<proteinExistence type="predicted"/>
<keyword evidence="3 6" id="KW-0479">Metal-binding</keyword>
<evidence type="ECO:0000256" key="2">
    <source>
        <dbReference type="ARBA" id="ARBA00022617"/>
    </source>
</evidence>
<dbReference type="InterPro" id="IPR008168">
    <property type="entry name" value="Cyt_C_IC"/>
</dbReference>
<dbReference type="SUPFAM" id="SSF46626">
    <property type="entry name" value="Cytochrome c"/>
    <property type="match status" value="1"/>
</dbReference>
<dbReference type="PANTHER" id="PTHR35008:SF4">
    <property type="entry name" value="BLL4482 PROTEIN"/>
    <property type="match status" value="1"/>
</dbReference>
<dbReference type="GO" id="GO:0005506">
    <property type="term" value="F:iron ion binding"/>
    <property type="evidence" value="ECO:0007669"/>
    <property type="project" value="InterPro"/>
</dbReference>
<keyword evidence="5 6" id="KW-0408">Iron</keyword>
<feature type="signal peptide" evidence="7">
    <location>
        <begin position="1"/>
        <end position="23"/>
    </location>
</feature>
<dbReference type="GO" id="GO:0020037">
    <property type="term" value="F:heme binding"/>
    <property type="evidence" value="ECO:0007669"/>
    <property type="project" value="InterPro"/>
</dbReference>
<dbReference type="PROSITE" id="PS51007">
    <property type="entry name" value="CYTC"/>
    <property type="match status" value="1"/>
</dbReference>
<evidence type="ECO:0000256" key="1">
    <source>
        <dbReference type="ARBA" id="ARBA00022448"/>
    </source>
</evidence>
<evidence type="ECO:0000256" key="6">
    <source>
        <dbReference type="PROSITE-ProRule" id="PRU00433"/>
    </source>
</evidence>
<evidence type="ECO:0000256" key="5">
    <source>
        <dbReference type="ARBA" id="ARBA00023004"/>
    </source>
</evidence>
<keyword evidence="4" id="KW-0249">Electron transport</keyword>
<dbReference type="PANTHER" id="PTHR35008">
    <property type="entry name" value="BLL4482 PROTEIN-RELATED"/>
    <property type="match status" value="1"/>
</dbReference>
<evidence type="ECO:0000256" key="3">
    <source>
        <dbReference type="ARBA" id="ARBA00022723"/>
    </source>
</evidence>
<evidence type="ECO:0000259" key="8">
    <source>
        <dbReference type="PROSITE" id="PS51007"/>
    </source>
</evidence>
<reference evidence="9 10" key="1">
    <citation type="submission" date="2020-08" db="EMBL/GenBank/DDBJ databases">
        <title>Genomic Encyclopedia of Type Strains, Phase IV (KMG-V): Genome sequencing to study the core and pangenomes of soil and plant-associated prokaryotes.</title>
        <authorList>
            <person name="Whitman W."/>
        </authorList>
    </citation>
    <scope>NUCLEOTIDE SEQUENCE [LARGE SCALE GENOMIC DNA]</scope>
    <source>
        <strain evidence="9 10">M8UP14</strain>
    </source>
</reference>
<keyword evidence="7" id="KW-0732">Signal</keyword>
<dbReference type="Proteomes" id="UP000540989">
    <property type="component" value="Unassembled WGS sequence"/>
</dbReference>